<dbReference type="Proteomes" id="UP000244064">
    <property type="component" value="Unassembled WGS sequence"/>
</dbReference>
<dbReference type="AlphaFoldDB" id="A0A2T5P5V9"/>
<dbReference type="Gene3D" id="3.40.50.300">
    <property type="entry name" value="P-loop containing nucleotide triphosphate hydrolases"/>
    <property type="match status" value="1"/>
</dbReference>
<dbReference type="GO" id="GO:0016887">
    <property type="term" value="F:ATP hydrolysis activity"/>
    <property type="evidence" value="ECO:0007669"/>
    <property type="project" value="InterPro"/>
</dbReference>
<dbReference type="Pfam" id="PF00005">
    <property type="entry name" value="ABC_tran"/>
    <property type="match status" value="1"/>
</dbReference>
<keyword evidence="5" id="KW-0067">ATP-binding</keyword>
<dbReference type="GO" id="GO:0034040">
    <property type="term" value="F:ATPase-coupled lipid transmembrane transporter activity"/>
    <property type="evidence" value="ECO:0007669"/>
    <property type="project" value="TreeGrafter"/>
</dbReference>
<evidence type="ECO:0000256" key="2">
    <source>
        <dbReference type="ARBA" id="ARBA00022448"/>
    </source>
</evidence>
<feature type="domain" description="ABC transmembrane type-1" evidence="10">
    <location>
        <begin position="40"/>
        <end position="322"/>
    </location>
</feature>
<comment type="caution">
    <text evidence="11">The sequence shown here is derived from an EMBL/GenBank/DDBJ whole genome shotgun (WGS) entry which is preliminary data.</text>
</comment>
<gene>
    <name evidence="11" type="ORF">DBO85_17980</name>
</gene>
<dbReference type="InterPro" id="IPR027417">
    <property type="entry name" value="P-loop_NTPase"/>
</dbReference>
<dbReference type="CDD" id="cd07346">
    <property type="entry name" value="ABC_6TM_exporters"/>
    <property type="match status" value="1"/>
</dbReference>
<dbReference type="OrthoDB" id="9806127at2"/>
<feature type="transmembrane region" description="Helical" evidence="8">
    <location>
        <begin position="179"/>
        <end position="199"/>
    </location>
</feature>
<feature type="transmembrane region" description="Helical" evidence="8">
    <location>
        <begin position="70"/>
        <end position="90"/>
    </location>
</feature>
<dbReference type="PROSITE" id="PS50893">
    <property type="entry name" value="ABC_TRANSPORTER_2"/>
    <property type="match status" value="1"/>
</dbReference>
<keyword evidence="4" id="KW-0547">Nucleotide-binding</keyword>
<comment type="subcellular location">
    <subcellularLocation>
        <location evidence="1">Cell membrane</location>
        <topology evidence="1">Multi-pass membrane protein</topology>
    </subcellularLocation>
</comment>
<feature type="transmembrane region" description="Helical" evidence="8">
    <location>
        <begin position="265"/>
        <end position="287"/>
    </location>
</feature>
<sequence>MNARAAPPHLQPPVQPNLLPASPLAFLWHYVCARPWHFTGLFLLIVGAASCAVAVQYGMKLLVDAMAAGARLWAQVWFPLALFLGLIVVENVLWRLGGWLGCRTVVASCVDIRVDLFRHLTGHPMRYFNQHFAGALANRISALGGAAGAIYGGLAWKILPPVVDFLGAVLVLLTVDWRMALALIGFVLLVAALITAFGVRGRTRHQRFAEQSARVGGEIVDAVSNVWTIKAFSARERESQRLSREIAREAQAQRSSWMYLEKARVLHDICLTLMAGGMLVWAIHLWLEGNVSAGDVVLVSALTFRILHGSRDLALALVDSTQQIGAIADTLAIINQPHALDDPQAPLQLAEGRIDIERIHFAYPERDALFADFSLQIPAGQRVGIVGASGSGKSTLISLLQRLDDVQAGSIRIDGQDIRSVSQDSLREKIAVVPQETALFNRSILENIRYGRPEASDEEVYRAARQAFCDAFIRELPEGYQTLVGERGVMLSGGQRQRLGIARAFLKDAPILILDEATSALDTQAEAEIQAALAQLVQGRTVLAVAHRLSTLGGFERIVVLQDGVLVEDGPPQLLLRGDGVFSRLWRLQTDAATPPASAG</sequence>
<keyword evidence="3 8" id="KW-0812">Transmembrane</keyword>
<feature type="domain" description="ABC transporter" evidence="9">
    <location>
        <begin position="354"/>
        <end position="588"/>
    </location>
</feature>
<keyword evidence="2" id="KW-0813">Transport</keyword>
<evidence type="ECO:0000313" key="12">
    <source>
        <dbReference type="Proteomes" id="UP000244064"/>
    </source>
</evidence>
<dbReference type="InterPro" id="IPR017871">
    <property type="entry name" value="ABC_transporter-like_CS"/>
</dbReference>
<keyword evidence="7 8" id="KW-0472">Membrane</keyword>
<evidence type="ECO:0000259" key="10">
    <source>
        <dbReference type="PROSITE" id="PS50929"/>
    </source>
</evidence>
<evidence type="ECO:0000256" key="5">
    <source>
        <dbReference type="ARBA" id="ARBA00022840"/>
    </source>
</evidence>
<evidence type="ECO:0000259" key="9">
    <source>
        <dbReference type="PROSITE" id="PS50893"/>
    </source>
</evidence>
<dbReference type="Gene3D" id="1.20.1560.10">
    <property type="entry name" value="ABC transporter type 1, transmembrane domain"/>
    <property type="match status" value="1"/>
</dbReference>
<dbReference type="PROSITE" id="PS00211">
    <property type="entry name" value="ABC_TRANSPORTER_1"/>
    <property type="match status" value="1"/>
</dbReference>
<dbReference type="InterPro" id="IPR011527">
    <property type="entry name" value="ABC1_TM_dom"/>
</dbReference>
<accession>A0A2T5P5V9</accession>
<dbReference type="InterPro" id="IPR039421">
    <property type="entry name" value="Type_1_exporter"/>
</dbReference>
<protein>
    <submittedName>
        <fullName evidence="11">ABC transporter</fullName>
    </submittedName>
</protein>
<dbReference type="InterPro" id="IPR036640">
    <property type="entry name" value="ABC1_TM_sf"/>
</dbReference>
<proteinExistence type="predicted"/>
<reference evidence="11 12" key="1">
    <citation type="submission" date="2018-04" db="EMBL/GenBank/DDBJ databases">
        <title>Pseudomonas sp. nov., isolated from mangrove soil.</title>
        <authorList>
            <person name="Chen C."/>
        </authorList>
    </citation>
    <scope>NUCLEOTIDE SEQUENCE [LARGE SCALE GENOMIC DNA]</scope>
    <source>
        <strain evidence="11 12">TC-11</strain>
    </source>
</reference>
<evidence type="ECO:0000256" key="8">
    <source>
        <dbReference type="SAM" id="Phobius"/>
    </source>
</evidence>
<evidence type="ECO:0000256" key="3">
    <source>
        <dbReference type="ARBA" id="ARBA00022692"/>
    </source>
</evidence>
<keyword evidence="12" id="KW-1185">Reference proteome</keyword>
<dbReference type="SUPFAM" id="SSF52540">
    <property type="entry name" value="P-loop containing nucleoside triphosphate hydrolases"/>
    <property type="match status" value="1"/>
</dbReference>
<dbReference type="RefSeq" id="WP_108108998.1">
    <property type="nucleotide sequence ID" value="NZ_QASN01000021.1"/>
</dbReference>
<evidence type="ECO:0000313" key="11">
    <source>
        <dbReference type="EMBL" id="PTU73132.1"/>
    </source>
</evidence>
<feature type="transmembrane region" description="Helical" evidence="8">
    <location>
        <begin position="36"/>
        <end position="58"/>
    </location>
</feature>
<dbReference type="SUPFAM" id="SSF90123">
    <property type="entry name" value="ABC transporter transmembrane region"/>
    <property type="match status" value="1"/>
</dbReference>
<dbReference type="PROSITE" id="PS50929">
    <property type="entry name" value="ABC_TM1F"/>
    <property type="match status" value="1"/>
</dbReference>
<name>A0A2T5P5V9_9PSED</name>
<dbReference type="InterPro" id="IPR003439">
    <property type="entry name" value="ABC_transporter-like_ATP-bd"/>
</dbReference>
<dbReference type="GO" id="GO:0140359">
    <property type="term" value="F:ABC-type transporter activity"/>
    <property type="evidence" value="ECO:0007669"/>
    <property type="project" value="InterPro"/>
</dbReference>
<dbReference type="PANTHER" id="PTHR24221:SF632">
    <property type="entry name" value="ATP-DEPENDENT LIPID A-CORE FLIPPASE"/>
    <property type="match status" value="1"/>
</dbReference>
<dbReference type="InterPro" id="IPR003593">
    <property type="entry name" value="AAA+_ATPase"/>
</dbReference>
<evidence type="ECO:0000256" key="7">
    <source>
        <dbReference type="ARBA" id="ARBA00023136"/>
    </source>
</evidence>
<dbReference type="EMBL" id="QASN01000021">
    <property type="protein sequence ID" value="PTU73132.1"/>
    <property type="molecule type" value="Genomic_DNA"/>
</dbReference>
<dbReference type="FunFam" id="3.40.50.300:FF:000287">
    <property type="entry name" value="Multidrug ABC transporter ATP-binding protein"/>
    <property type="match status" value="1"/>
</dbReference>
<evidence type="ECO:0000256" key="1">
    <source>
        <dbReference type="ARBA" id="ARBA00004651"/>
    </source>
</evidence>
<keyword evidence="6 8" id="KW-1133">Transmembrane helix</keyword>
<evidence type="ECO:0000256" key="6">
    <source>
        <dbReference type="ARBA" id="ARBA00022989"/>
    </source>
</evidence>
<dbReference type="PANTHER" id="PTHR24221">
    <property type="entry name" value="ATP-BINDING CASSETTE SUB-FAMILY B"/>
    <property type="match status" value="1"/>
</dbReference>
<evidence type="ECO:0000256" key="4">
    <source>
        <dbReference type="ARBA" id="ARBA00022741"/>
    </source>
</evidence>
<feature type="transmembrane region" description="Helical" evidence="8">
    <location>
        <begin position="136"/>
        <end position="159"/>
    </location>
</feature>
<dbReference type="SMART" id="SM00382">
    <property type="entry name" value="AAA"/>
    <property type="match status" value="1"/>
</dbReference>
<dbReference type="Pfam" id="PF00664">
    <property type="entry name" value="ABC_membrane"/>
    <property type="match status" value="1"/>
</dbReference>
<dbReference type="GO" id="GO:0005886">
    <property type="term" value="C:plasma membrane"/>
    <property type="evidence" value="ECO:0007669"/>
    <property type="project" value="UniProtKB-SubCell"/>
</dbReference>
<dbReference type="GO" id="GO:0005524">
    <property type="term" value="F:ATP binding"/>
    <property type="evidence" value="ECO:0007669"/>
    <property type="project" value="UniProtKB-KW"/>
</dbReference>
<organism evidence="11 12">
    <name type="scientific">Pseudomonas mangrovi</name>
    <dbReference type="NCBI Taxonomy" id="2161748"/>
    <lineage>
        <taxon>Bacteria</taxon>
        <taxon>Pseudomonadati</taxon>
        <taxon>Pseudomonadota</taxon>
        <taxon>Gammaproteobacteria</taxon>
        <taxon>Pseudomonadales</taxon>
        <taxon>Pseudomonadaceae</taxon>
        <taxon>Pseudomonas</taxon>
    </lineage>
</organism>